<keyword evidence="3" id="KW-0731">Sigma factor</keyword>
<dbReference type="OrthoDB" id="256476at2"/>
<comment type="similarity">
    <text evidence="1">Belongs to the sigma-70 factor family. ECF subfamily.</text>
</comment>
<dbReference type="GO" id="GO:0006352">
    <property type="term" value="P:DNA-templated transcription initiation"/>
    <property type="evidence" value="ECO:0007669"/>
    <property type="project" value="InterPro"/>
</dbReference>
<dbReference type="Pfam" id="PF08281">
    <property type="entry name" value="Sigma70_r4_2"/>
    <property type="match status" value="1"/>
</dbReference>
<dbReference type="RefSeq" id="WP_145094811.1">
    <property type="nucleotide sequence ID" value="NZ_CP036348.1"/>
</dbReference>
<dbReference type="Gene3D" id="1.10.1740.10">
    <property type="match status" value="1"/>
</dbReference>
<dbReference type="InterPro" id="IPR014284">
    <property type="entry name" value="RNA_pol_sigma-70_dom"/>
</dbReference>
<dbReference type="Pfam" id="PF04542">
    <property type="entry name" value="Sigma70_r2"/>
    <property type="match status" value="1"/>
</dbReference>
<evidence type="ECO:0000256" key="2">
    <source>
        <dbReference type="ARBA" id="ARBA00023015"/>
    </source>
</evidence>
<dbReference type="InterPro" id="IPR013324">
    <property type="entry name" value="RNA_pol_sigma_r3/r4-like"/>
</dbReference>
<evidence type="ECO:0000313" key="8">
    <source>
        <dbReference type="Proteomes" id="UP000315082"/>
    </source>
</evidence>
<dbReference type="Proteomes" id="UP000315082">
    <property type="component" value="Chromosome"/>
</dbReference>
<dbReference type="InterPro" id="IPR036388">
    <property type="entry name" value="WH-like_DNA-bd_sf"/>
</dbReference>
<dbReference type="PANTHER" id="PTHR43133">
    <property type="entry name" value="RNA POLYMERASE ECF-TYPE SIGMA FACTO"/>
    <property type="match status" value="1"/>
</dbReference>
<dbReference type="NCBIfam" id="TIGR02937">
    <property type="entry name" value="sigma70-ECF"/>
    <property type="match status" value="1"/>
</dbReference>
<proteinExistence type="inferred from homology"/>
<dbReference type="InterPro" id="IPR013325">
    <property type="entry name" value="RNA_pol_sigma_r2"/>
</dbReference>
<dbReference type="SUPFAM" id="SSF88659">
    <property type="entry name" value="Sigma3 and sigma4 domains of RNA polymerase sigma factors"/>
    <property type="match status" value="1"/>
</dbReference>
<gene>
    <name evidence="7" type="primary">rpoE_4</name>
    <name evidence="7" type="ORF">Poly24_23540</name>
</gene>
<dbReference type="InterPro" id="IPR013249">
    <property type="entry name" value="RNA_pol_sigma70_r4_t2"/>
</dbReference>
<dbReference type="GO" id="GO:0016987">
    <property type="term" value="F:sigma factor activity"/>
    <property type="evidence" value="ECO:0007669"/>
    <property type="project" value="UniProtKB-KW"/>
</dbReference>
<reference evidence="7 8" key="1">
    <citation type="submission" date="2019-02" db="EMBL/GenBank/DDBJ databases">
        <title>Deep-cultivation of Planctomycetes and their phenomic and genomic characterization uncovers novel biology.</title>
        <authorList>
            <person name="Wiegand S."/>
            <person name="Jogler M."/>
            <person name="Boedeker C."/>
            <person name="Pinto D."/>
            <person name="Vollmers J."/>
            <person name="Rivas-Marin E."/>
            <person name="Kohn T."/>
            <person name="Peeters S.H."/>
            <person name="Heuer A."/>
            <person name="Rast P."/>
            <person name="Oberbeckmann S."/>
            <person name="Bunk B."/>
            <person name="Jeske O."/>
            <person name="Meyerdierks A."/>
            <person name="Storesund J.E."/>
            <person name="Kallscheuer N."/>
            <person name="Luecker S."/>
            <person name="Lage O.M."/>
            <person name="Pohl T."/>
            <person name="Merkel B.J."/>
            <person name="Hornburger P."/>
            <person name="Mueller R.-W."/>
            <person name="Bruemmer F."/>
            <person name="Labrenz M."/>
            <person name="Spormann A.M."/>
            <person name="Op den Camp H."/>
            <person name="Overmann J."/>
            <person name="Amann R."/>
            <person name="Jetten M.S.M."/>
            <person name="Mascher T."/>
            <person name="Medema M.H."/>
            <person name="Devos D.P."/>
            <person name="Kaster A.-K."/>
            <person name="Ovreas L."/>
            <person name="Rohde M."/>
            <person name="Galperin M.Y."/>
            <person name="Jogler C."/>
        </authorList>
    </citation>
    <scope>NUCLEOTIDE SEQUENCE [LARGE SCALE GENOMIC DNA]</scope>
    <source>
        <strain evidence="7 8">Poly24</strain>
    </source>
</reference>
<evidence type="ECO:0000256" key="4">
    <source>
        <dbReference type="ARBA" id="ARBA00023163"/>
    </source>
</evidence>
<dbReference type="Gene3D" id="1.10.10.10">
    <property type="entry name" value="Winged helix-like DNA-binding domain superfamily/Winged helix DNA-binding domain"/>
    <property type="match status" value="1"/>
</dbReference>
<organism evidence="7 8">
    <name type="scientific">Rosistilla carotiformis</name>
    <dbReference type="NCBI Taxonomy" id="2528017"/>
    <lineage>
        <taxon>Bacteria</taxon>
        <taxon>Pseudomonadati</taxon>
        <taxon>Planctomycetota</taxon>
        <taxon>Planctomycetia</taxon>
        <taxon>Pirellulales</taxon>
        <taxon>Pirellulaceae</taxon>
        <taxon>Rosistilla</taxon>
    </lineage>
</organism>
<feature type="domain" description="RNA polymerase sigma-70 region 2" evidence="5">
    <location>
        <begin position="33"/>
        <end position="103"/>
    </location>
</feature>
<dbReference type="SUPFAM" id="SSF88946">
    <property type="entry name" value="Sigma2 domain of RNA polymerase sigma factors"/>
    <property type="match status" value="1"/>
</dbReference>
<dbReference type="InterPro" id="IPR007627">
    <property type="entry name" value="RNA_pol_sigma70_r2"/>
</dbReference>
<dbReference type="PANTHER" id="PTHR43133:SF51">
    <property type="entry name" value="RNA POLYMERASE SIGMA FACTOR"/>
    <property type="match status" value="1"/>
</dbReference>
<protein>
    <submittedName>
        <fullName evidence="7">ECF RNA polymerase sigma-E factor</fullName>
    </submittedName>
</protein>
<keyword evidence="2" id="KW-0805">Transcription regulation</keyword>
<keyword evidence="4" id="KW-0804">Transcription</keyword>
<sequence length="204" mass="22958">MSTTADGSPLTDNEFQRLLRDTRAGCDASLGKLLEPHRELLTHVARAKLDSEMRKKMSGSDLVQDAFAVATRDFGDFRGQRPELLNAWLLTILNHQLIEGIRRFKVSEKRRLQRELPDGENCLSQTADDGDSPSAVLSAKEDVAQLLGAIGQLPEELRQIVQMRYLDNRTFDQIATELNLPTSTCRRRWFEAIQTIGHQIDGAV</sequence>
<evidence type="ECO:0000256" key="3">
    <source>
        <dbReference type="ARBA" id="ARBA00023082"/>
    </source>
</evidence>
<dbReference type="KEGG" id="rcf:Poly24_23540"/>
<dbReference type="EMBL" id="CP036348">
    <property type="protein sequence ID" value="QDV68642.1"/>
    <property type="molecule type" value="Genomic_DNA"/>
</dbReference>
<evidence type="ECO:0000256" key="1">
    <source>
        <dbReference type="ARBA" id="ARBA00010641"/>
    </source>
</evidence>
<name>A0A518JSX1_9BACT</name>
<feature type="domain" description="RNA polymerase sigma factor 70 region 4 type 2" evidence="6">
    <location>
        <begin position="145"/>
        <end position="192"/>
    </location>
</feature>
<accession>A0A518JSX1</accession>
<keyword evidence="8" id="KW-1185">Reference proteome</keyword>
<evidence type="ECO:0000259" key="6">
    <source>
        <dbReference type="Pfam" id="PF08281"/>
    </source>
</evidence>
<dbReference type="GO" id="GO:0003677">
    <property type="term" value="F:DNA binding"/>
    <property type="evidence" value="ECO:0007669"/>
    <property type="project" value="InterPro"/>
</dbReference>
<dbReference type="CDD" id="cd06171">
    <property type="entry name" value="Sigma70_r4"/>
    <property type="match status" value="1"/>
</dbReference>
<evidence type="ECO:0000259" key="5">
    <source>
        <dbReference type="Pfam" id="PF04542"/>
    </source>
</evidence>
<dbReference type="AlphaFoldDB" id="A0A518JSX1"/>
<dbReference type="InterPro" id="IPR039425">
    <property type="entry name" value="RNA_pol_sigma-70-like"/>
</dbReference>
<evidence type="ECO:0000313" key="7">
    <source>
        <dbReference type="EMBL" id="QDV68642.1"/>
    </source>
</evidence>